<dbReference type="GO" id="GO:0046872">
    <property type="term" value="F:metal ion binding"/>
    <property type="evidence" value="ECO:0007669"/>
    <property type="project" value="UniProtKB-KW"/>
</dbReference>
<dbReference type="NCBIfam" id="NF001299">
    <property type="entry name" value="PRK00241.1"/>
    <property type="match status" value="1"/>
</dbReference>
<keyword evidence="8" id="KW-0520">NAD</keyword>
<evidence type="ECO:0000256" key="4">
    <source>
        <dbReference type="ARBA" id="ARBA00012381"/>
    </source>
</evidence>
<keyword evidence="7" id="KW-0460">Magnesium</keyword>
<comment type="similarity">
    <text evidence="3">Belongs to the Nudix hydrolase family. NudC subfamily.</text>
</comment>
<dbReference type="InterPro" id="IPR049734">
    <property type="entry name" value="NudC-like_C"/>
</dbReference>
<dbReference type="Gene3D" id="3.90.79.10">
    <property type="entry name" value="Nucleoside Triphosphate Pyrophosphohydrolase"/>
    <property type="match status" value="1"/>
</dbReference>
<evidence type="ECO:0000256" key="2">
    <source>
        <dbReference type="ARBA" id="ARBA00001947"/>
    </source>
</evidence>
<dbReference type="PANTHER" id="PTHR42904">
    <property type="entry name" value="NUDIX HYDROLASE, NUDC SUBFAMILY"/>
    <property type="match status" value="1"/>
</dbReference>
<sequence length="335" mass="36113">MQASETGVRDAGRDMRHAEEVTFGGSGLDRAAELRGDIPAMAALVQAEGSRTIALWRGKVLVSGDESATLVRLPLEHPVFDGAATAPIFLGREEGEAIFARDLSEWQPDEGAPGAEGFLDSSEQVHPACTGDQRFVELRALLNRLGPRDAELGATARALFTWHGAHGFCARCGAKSEVAQAGWQRVCPSCGTPHFPRTDPVVIMLVTRGNSCLLGRSPGWPEGMYSCLAGFVEPGETLEAGVRREVWEEAGVEVGAVSYLASQPWPFPASLMIGCHGIAESEEITIDPNEIETARWVTREELVASFAGTNPSIQPARRGSIAHFLLRNWLADRLD</sequence>
<dbReference type="InterPro" id="IPR000086">
    <property type="entry name" value="NUDIX_hydrolase_dom"/>
</dbReference>
<dbReference type="AlphaFoldDB" id="A0A1G7ADK3"/>
<dbReference type="Pfam" id="PF09297">
    <property type="entry name" value="Zn_ribbon_NUD"/>
    <property type="match status" value="1"/>
</dbReference>
<dbReference type="STRING" id="282683.SAMN04488105_10177"/>
<evidence type="ECO:0000313" key="12">
    <source>
        <dbReference type="Proteomes" id="UP000198994"/>
    </source>
</evidence>
<dbReference type="Pfam" id="PF00293">
    <property type="entry name" value="NUDIX"/>
    <property type="match status" value="1"/>
</dbReference>
<dbReference type="PROSITE" id="PS00893">
    <property type="entry name" value="NUDIX_BOX"/>
    <property type="match status" value="1"/>
</dbReference>
<dbReference type="GO" id="GO:0035529">
    <property type="term" value="F:NADH pyrophosphatase activity"/>
    <property type="evidence" value="ECO:0007669"/>
    <property type="project" value="TreeGrafter"/>
</dbReference>
<dbReference type="PROSITE" id="PS51462">
    <property type="entry name" value="NUDIX"/>
    <property type="match status" value="1"/>
</dbReference>
<evidence type="ECO:0000256" key="6">
    <source>
        <dbReference type="ARBA" id="ARBA00022801"/>
    </source>
</evidence>
<comment type="catalytic activity">
    <reaction evidence="9">
        <text>a 5'-end NAD(+)-phospho-ribonucleoside in mRNA + H2O = a 5'-end phospho-adenosine-phospho-ribonucleoside in mRNA + beta-nicotinamide D-ribonucleotide + 2 H(+)</text>
        <dbReference type="Rhea" id="RHEA:60876"/>
        <dbReference type="Rhea" id="RHEA-COMP:15698"/>
        <dbReference type="Rhea" id="RHEA-COMP:15719"/>
        <dbReference type="ChEBI" id="CHEBI:14649"/>
        <dbReference type="ChEBI" id="CHEBI:15377"/>
        <dbReference type="ChEBI" id="CHEBI:15378"/>
        <dbReference type="ChEBI" id="CHEBI:144029"/>
        <dbReference type="ChEBI" id="CHEBI:144051"/>
    </reaction>
    <physiologicalReaction direction="left-to-right" evidence="9">
        <dbReference type="Rhea" id="RHEA:60877"/>
    </physiologicalReaction>
</comment>
<comment type="cofactor">
    <cofactor evidence="2">
        <name>Zn(2+)</name>
        <dbReference type="ChEBI" id="CHEBI:29105"/>
    </cofactor>
</comment>
<evidence type="ECO:0000256" key="3">
    <source>
        <dbReference type="ARBA" id="ARBA00009595"/>
    </source>
</evidence>
<keyword evidence="12" id="KW-1185">Reference proteome</keyword>
<dbReference type="CDD" id="cd03429">
    <property type="entry name" value="NUDIX_NADH_pyrophosphatase_Nudt13"/>
    <property type="match status" value="1"/>
</dbReference>
<keyword evidence="6" id="KW-0378">Hydrolase</keyword>
<gene>
    <name evidence="11" type="ORF">SAMN04488105_10177</name>
</gene>
<reference evidence="12" key="1">
    <citation type="submission" date="2016-10" db="EMBL/GenBank/DDBJ databases">
        <authorList>
            <person name="Varghese N."/>
            <person name="Submissions S."/>
        </authorList>
    </citation>
    <scope>NUCLEOTIDE SEQUENCE [LARGE SCALE GENOMIC DNA]</scope>
    <source>
        <strain evidence="12">DSM 10146</strain>
    </source>
</reference>
<dbReference type="EMBL" id="FNAV01000001">
    <property type="protein sequence ID" value="SDE12763.1"/>
    <property type="molecule type" value="Genomic_DNA"/>
</dbReference>
<accession>A0A1G7ADK3</accession>
<dbReference type="InterPro" id="IPR020084">
    <property type="entry name" value="NUDIX_hydrolase_CS"/>
</dbReference>
<evidence type="ECO:0000256" key="5">
    <source>
        <dbReference type="ARBA" id="ARBA00022723"/>
    </source>
</evidence>
<dbReference type="GO" id="GO:0006742">
    <property type="term" value="P:NADP+ catabolic process"/>
    <property type="evidence" value="ECO:0007669"/>
    <property type="project" value="TreeGrafter"/>
</dbReference>
<dbReference type="InterPro" id="IPR050241">
    <property type="entry name" value="NAD-cap_RNA_hydrolase_NudC"/>
</dbReference>
<dbReference type="SUPFAM" id="SSF55811">
    <property type="entry name" value="Nudix"/>
    <property type="match status" value="1"/>
</dbReference>
<dbReference type="GO" id="GO:0005829">
    <property type="term" value="C:cytosol"/>
    <property type="evidence" value="ECO:0007669"/>
    <property type="project" value="TreeGrafter"/>
</dbReference>
<dbReference type="EC" id="3.6.1.22" evidence="4"/>
<proteinExistence type="inferred from homology"/>
<evidence type="ECO:0000256" key="1">
    <source>
        <dbReference type="ARBA" id="ARBA00001946"/>
    </source>
</evidence>
<comment type="cofactor">
    <cofactor evidence="1">
        <name>Mg(2+)</name>
        <dbReference type="ChEBI" id="CHEBI:18420"/>
    </cofactor>
</comment>
<dbReference type="Pfam" id="PF09296">
    <property type="entry name" value="NUDIX-like"/>
    <property type="match status" value="1"/>
</dbReference>
<name>A0A1G7ADK3_9RHOB</name>
<feature type="domain" description="Nudix hydrolase" evidence="10">
    <location>
        <begin position="196"/>
        <end position="319"/>
    </location>
</feature>
<dbReference type="Gene3D" id="3.90.79.20">
    <property type="match status" value="1"/>
</dbReference>
<dbReference type="InterPro" id="IPR015797">
    <property type="entry name" value="NUDIX_hydrolase-like_dom_sf"/>
</dbReference>
<keyword evidence="5" id="KW-0479">Metal-binding</keyword>
<dbReference type="InterPro" id="IPR015376">
    <property type="entry name" value="Znr_NADH_PPase"/>
</dbReference>
<dbReference type="GO" id="GO:0019677">
    <property type="term" value="P:NAD+ catabolic process"/>
    <property type="evidence" value="ECO:0007669"/>
    <property type="project" value="TreeGrafter"/>
</dbReference>
<dbReference type="InterPro" id="IPR015375">
    <property type="entry name" value="NADH_PPase-like_N"/>
</dbReference>
<dbReference type="Proteomes" id="UP000198994">
    <property type="component" value="Unassembled WGS sequence"/>
</dbReference>
<dbReference type="PANTHER" id="PTHR42904:SF6">
    <property type="entry name" value="NAD-CAPPED RNA HYDROLASE NUDT12"/>
    <property type="match status" value="1"/>
</dbReference>
<protein>
    <recommendedName>
        <fullName evidence="4">NAD(+) diphosphatase</fullName>
        <ecNumber evidence="4">3.6.1.22</ecNumber>
    </recommendedName>
</protein>
<evidence type="ECO:0000259" key="10">
    <source>
        <dbReference type="PROSITE" id="PS51462"/>
    </source>
</evidence>
<evidence type="ECO:0000256" key="8">
    <source>
        <dbReference type="ARBA" id="ARBA00023027"/>
    </source>
</evidence>
<evidence type="ECO:0000256" key="9">
    <source>
        <dbReference type="ARBA" id="ARBA00023679"/>
    </source>
</evidence>
<evidence type="ECO:0000313" key="11">
    <source>
        <dbReference type="EMBL" id="SDE12763.1"/>
    </source>
</evidence>
<evidence type="ECO:0000256" key="7">
    <source>
        <dbReference type="ARBA" id="ARBA00022842"/>
    </source>
</evidence>
<organism evidence="11 12">
    <name type="scientific">Salipiger thiooxidans</name>
    <dbReference type="NCBI Taxonomy" id="282683"/>
    <lineage>
        <taxon>Bacteria</taxon>
        <taxon>Pseudomonadati</taxon>
        <taxon>Pseudomonadota</taxon>
        <taxon>Alphaproteobacteria</taxon>
        <taxon>Rhodobacterales</taxon>
        <taxon>Roseobacteraceae</taxon>
        <taxon>Salipiger</taxon>
    </lineage>
</organism>